<protein>
    <submittedName>
        <fullName evidence="2">Uncharacterized protein</fullName>
    </submittedName>
</protein>
<feature type="region of interest" description="Disordered" evidence="1">
    <location>
        <begin position="1"/>
        <end position="260"/>
    </location>
</feature>
<dbReference type="Proteomes" id="UP000541610">
    <property type="component" value="Unassembled WGS sequence"/>
</dbReference>
<evidence type="ECO:0000313" key="2">
    <source>
        <dbReference type="EMBL" id="KAF4684518.1"/>
    </source>
</evidence>
<proteinExistence type="predicted"/>
<organism evidence="2 3">
    <name type="scientific">Perkinsus olseni</name>
    <name type="common">Perkinsus atlanticus</name>
    <dbReference type="NCBI Taxonomy" id="32597"/>
    <lineage>
        <taxon>Eukaryota</taxon>
        <taxon>Sar</taxon>
        <taxon>Alveolata</taxon>
        <taxon>Perkinsozoa</taxon>
        <taxon>Perkinsea</taxon>
        <taxon>Perkinsida</taxon>
        <taxon>Perkinsidae</taxon>
        <taxon>Perkinsus</taxon>
    </lineage>
</organism>
<accession>A0A7J6NKZ6</accession>
<dbReference type="EMBL" id="JABANP010000308">
    <property type="protein sequence ID" value="KAF4684518.1"/>
    <property type="molecule type" value="Genomic_DNA"/>
</dbReference>
<evidence type="ECO:0000256" key="1">
    <source>
        <dbReference type="SAM" id="MobiDB-lite"/>
    </source>
</evidence>
<reference evidence="2 3" key="1">
    <citation type="submission" date="2020-04" db="EMBL/GenBank/DDBJ databases">
        <title>Perkinsus olseni comparative genomics.</title>
        <authorList>
            <person name="Bogema D.R."/>
        </authorList>
    </citation>
    <scope>NUCLEOTIDE SEQUENCE [LARGE SCALE GENOMIC DNA]</scope>
    <source>
        <strain evidence="2">00978-12</strain>
    </source>
</reference>
<comment type="caution">
    <text evidence="2">The sequence shown here is derived from an EMBL/GenBank/DDBJ whole genome shotgun (WGS) entry which is preliminary data.</text>
</comment>
<sequence length="290" mass="30343">MPSTRRRSSNDQESKASNAEDNEQGHTSDEFMTPETGDASALENTGDPPPNNDSAEPTPSAEELLRATETARGTAAGSGDTAETETNTETKNQADPEDPADPLITISKESRETTQAGGNETADSRVQGPGTADRSYSSSNRAPLPHVMAGGGVPPETTDRSYSGSNRAPPPHVMAGGGVPPETADRSYSGSNRAPLPHVMAGGGGLPKIAEESAIHVVRAPVEPTSSGMTTPLRPTKDEPGPSRPAPSAYQANYSYDSGDHYNDQGGNGWDGWKDSWWSYEKKKGPVGPG</sequence>
<dbReference type="AlphaFoldDB" id="A0A7J6NKZ6"/>
<gene>
    <name evidence="2" type="ORF">FOZ60_007732</name>
</gene>
<name>A0A7J6NKZ6_PEROL</name>
<evidence type="ECO:0000313" key="3">
    <source>
        <dbReference type="Proteomes" id="UP000541610"/>
    </source>
</evidence>
<feature type="compositionally biased region" description="Low complexity" evidence="1">
    <location>
        <begin position="67"/>
        <end position="77"/>
    </location>
</feature>